<dbReference type="AlphaFoldDB" id="A0A5S9F2P3"/>
<keyword evidence="4 7" id="KW-1133">Transmembrane helix</keyword>
<proteinExistence type="inferred from homology"/>
<keyword evidence="10" id="KW-1185">Reference proteome</keyword>
<dbReference type="InterPro" id="IPR050790">
    <property type="entry name" value="ExbB/TolQ_transport"/>
</dbReference>
<dbReference type="KEGG" id="uam:UABAM_02242"/>
<evidence type="ECO:0000256" key="3">
    <source>
        <dbReference type="ARBA" id="ARBA00022692"/>
    </source>
</evidence>
<feature type="transmembrane region" description="Helical" evidence="7">
    <location>
        <begin position="212"/>
        <end position="231"/>
    </location>
</feature>
<gene>
    <name evidence="9" type="ORF">UABAM_02242</name>
</gene>
<comment type="subcellular location">
    <subcellularLocation>
        <location evidence="1">Cell membrane</location>
        <topology evidence="1">Multi-pass membrane protein</topology>
    </subcellularLocation>
    <subcellularLocation>
        <location evidence="6">Membrane</location>
        <topology evidence="6">Multi-pass membrane protein</topology>
    </subcellularLocation>
</comment>
<evidence type="ECO:0000313" key="10">
    <source>
        <dbReference type="Proteomes" id="UP000326354"/>
    </source>
</evidence>
<dbReference type="OrthoDB" id="5290956at2"/>
<dbReference type="InterPro" id="IPR002898">
    <property type="entry name" value="MotA_ExbB_proton_chnl"/>
</dbReference>
<keyword evidence="5 7" id="KW-0472">Membrane</keyword>
<feature type="transmembrane region" description="Helical" evidence="7">
    <location>
        <begin position="171"/>
        <end position="192"/>
    </location>
</feature>
<accession>A0A5S9F2P3</accession>
<dbReference type="PANTHER" id="PTHR30625:SF11">
    <property type="entry name" value="MOTA_TOLQ_EXBB PROTON CHANNEL DOMAIN-CONTAINING PROTEIN"/>
    <property type="match status" value="1"/>
</dbReference>
<dbReference type="RefSeq" id="WP_151968070.1">
    <property type="nucleotide sequence ID" value="NZ_AP019860.1"/>
</dbReference>
<evidence type="ECO:0000256" key="7">
    <source>
        <dbReference type="SAM" id="Phobius"/>
    </source>
</evidence>
<evidence type="ECO:0000256" key="6">
    <source>
        <dbReference type="RuleBase" id="RU004057"/>
    </source>
</evidence>
<evidence type="ECO:0000313" key="9">
    <source>
        <dbReference type="EMBL" id="BBM83887.1"/>
    </source>
</evidence>
<evidence type="ECO:0000256" key="4">
    <source>
        <dbReference type="ARBA" id="ARBA00022989"/>
    </source>
</evidence>
<evidence type="ECO:0000256" key="1">
    <source>
        <dbReference type="ARBA" id="ARBA00004651"/>
    </source>
</evidence>
<dbReference type="PANTHER" id="PTHR30625">
    <property type="entry name" value="PROTEIN TOLQ"/>
    <property type="match status" value="1"/>
</dbReference>
<dbReference type="GO" id="GO:0017038">
    <property type="term" value="P:protein import"/>
    <property type="evidence" value="ECO:0007669"/>
    <property type="project" value="TreeGrafter"/>
</dbReference>
<feature type="transmembrane region" description="Helical" evidence="7">
    <location>
        <begin position="12"/>
        <end position="32"/>
    </location>
</feature>
<keyword evidence="2" id="KW-1003">Cell membrane</keyword>
<keyword evidence="6" id="KW-0813">Transport</keyword>
<dbReference type="EMBL" id="AP019860">
    <property type="protein sequence ID" value="BBM83887.1"/>
    <property type="molecule type" value="Genomic_DNA"/>
</dbReference>
<evidence type="ECO:0000256" key="5">
    <source>
        <dbReference type="ARBA" id="ARBA00023136"/>
    </source>
</evidence>
<protein>
    <recommendedName>
        <fullName evidence="8">MotA/TolQ/ExbB proton channel domain-containing protein</fullName>
    </recommendedName>
</protein>
<dbReference type="Proteomes" id="UP000326354">
    <property type="component" value="Chromosome"/>
</dbReference>
<dbReference type="Pfam" id="PF01618">
    <property type="entry name" value="MotA_ExbB"/>
    <property type="match status" value="1"/>
</dbReference>
<comment type="similarity">
    <text evidence="6">Belongs to the exbB/tolQ family.</text>
</comment>
<evidence type="ECO:0000256" key="2">
    <source>
        <dbReference type="ARBA" id="ARBA00022475"/>
    </source>
</evidence>
<feature type="domain" description="MotA/TolQ/ExbB proton channel" evidence="8">
    <location>
        <begin position="144"/>
        <end position="242"/>
    </location>
</feature>
<evidence type="ECO:0000259" key="8">
    <source>
        <dbReference type="Pfam" id="PF01618"/>
    </source>
</evidence>
<name>A0A5S9F2P3_UABAM</name>
<sequence length="262" mass="29566">MSTKKTFLVPNTSACFFMGLASGVLFYAILFFSDKFLDVSLGRMLGPIDDYAFAMFIYASLYILFFWGLISIINKNILINSERNALTTLEKNLDSCRIISQRSEVDNLRNRILHGGTQVQKVRNSMVVQTLLFLVDHCLVTETSKKVLGIFTKRLDTLEKHIESSYNILRYIAWAIPSLGFIGTVMGIGAALSNVDFIAQDITLVTKPLGTAFDTTLIALVESMVLMYFLYSTQRKEEDLLNSVDLFCQEKFIINLSLGEKK</sequence>
<organism evidence="9 10">
    <name type="scientific">Uabimicrobium amorphum</name>
    <dbReference type="NCBI Taxonomy" id="2596890"/>
    <lineage>
        <taxon>Bacteria</taxon>
        <taxon>Pseudomonadati</taxon>
        <taxon>Planctomycetota</taxon>
        <taxon>Candidatus Uabimicrobiia</taxon>
        <taxon>Candidatus Uabimicrobiales</taxon>
        <taxon>Candidatus Uabimicrobiaceae</taxon>
        <taxon>Candidatus Uabimicrobium</taxon>
    </lineage>
</organism>
<reference evidence="9 10" key="1">
    <citation type="submission" date="2019-08" db="EMBL/GenBank/DDBJ databases">
        <title>Complete genome sequence of Candidatus Uab amorphum.</title>
        <authorList>
            <person name="Shiratori T."/>
            <person name="Suzuki S."/>
            <person name="Kakizawa Y."/>
            <person name="Ishida K."/>
        </authorList>
    </citation>
    <scope>NUCLEOTIDE SEQUENCE [LARGE SCALE GENOMIC DNA]</scope>
    <source>
        <strain evidence="9 10">SRT547</strain>
    </source>
</reference>
<keyword evidence="3 7" id="KW-0812">Transmembrane</keyword>
<feature type="transmembrane region" description="Helical" evidence="7">
    <location>
        <begin position="52"/>
        <end position="73"/>
    </location>
</feature>
<dbReference type="GO" id="GO:0005886">
    <property type="term" value="C:plasma membrane"/>
    <property type="evidence" value="ECO:0007669"/>
    <property type="project" value="UniProtKB-SubCell"/>
</dbReference>
<keyword evidence="6" id="KW-0653">Protein transport</keyword>